<feature type="domain" description="HAT C-terminal dimerisation" evidence="3">
    <location>
        <begin position="578"/>
        <end position="643"/>
    </location>
</feature>
<evidence type="ECO:0000259" key="3">
    <source>
        <dbReference type="Pfam" id="PF05699"/>
    </source>
</evidence>
<keyword evidence="5" id="KW-1185">Reference proteome</keyword>
<dbReference type="InterPro" id="IPR008906">
    <property type="entry name" value="HATC_C_dom"/>
</dbReference>
<feature type="region of interest" description="Disordered" evidence="1">
    <location>
        <begin position="73"/>
        <end position="119"/>
    </location>
</feature>
<feature type="region of interest" description="Disordered" evidence="1">
    <location>
        <begin position="733"/>
        <end position="795"/>
    </location>
</feature>
<feature type="compositionally biased region" description="Basic and acidic residues" evidence="1">
    <location>
        <begin position="109"/>
        <end position="119"/>
    </location>
</feature>
<dbReference type="Proteomes" id="UP000823388">
    <property type="component" value="Chromosome 1N"/>
</dbReference>
<protein>
    <recommendedName>
        <fullName evidence="6">DUF659 domain-containing protein</fullName>
    </recommendedName>
</protein>
<dbReference type="Pfam" id="PF04937">
    <property type="entry name" value="DUF659"/>
    <property type="match status" value="1"/>
</dbReference>
<dbReference type="PANTHER" id="PTHR32166">
    <property type="entry name" value="OSJNBA0013A04.12 PROTEIN"/>
    <property type="match status" value="1"/>
</dbReference>
<dbReference type="AlphaFoldDB" id="A0A8T0WQ64"/>
<sequence length="795" mass="90520">MCSKKIPGGIKRFKQHLAGGYGDVILCPGSSTELRKRMKEYLDGNKRRRPLYLDEQENEEDEDVVEVVQEEASRAATANSQVTTKVPSSGTASKRRQSTLQFKPAAASKGKEKPNENKKSVAAMFRRTPEEIVDERHSGRFQKTIQNSMRTKDEKHYVDVQWALFFYEAGIAIHAAAARQFEVALEATAQYGSGYVPPSEYMLREPLLWECVKLTGNMRVDHERAWKHYGCTLMSDGWTDRRGRHLINFLVNSPEGTYFLESIDASGEVHDAYLLVDLLEERINQIGKDKVVQVVTDNGSNYKAAGKLLMERIPTLFWSPCATHCLDLMLEDIGNLKEFKKTITRGKRVANFIYRHGRILSAMREKTNGKEIVRPGATRFATSYLSLKSLYTLKDPLKALFVCDIWTTSKLAKTNAGTKAHDTVLSTEFWNSVEDCLRASAPLLIVLRAADGDEKPAMPEVAALMAEAKEKIKLSFATQNKSGLLKKIMGIIEKRWLNQMDHPLYGAALYLNPGKLFPLIKADDDETVGQLRACFLKVLRRMVPEREIRNKINDQAMDYECQRGDAFSDEMAIENIESKSPLDWWRSYGGLAIDLQRFARHVVGLCASSAGCERNWSTFEQIHTKKRNRLLHKRLNAIVFISYNRKMKTRFQMLRQKKKNIDPLVISHFDWDNEWADSLHVPPQGHRGCELDDGLTWNLVDEVVGASEALRGRNLPRTAHRYNHGEPITYKKRARSSATIVEDDEDEHMCSENEEEEELQDPYDDVDVTDDEDSPSNDAEENRDAANSNEFDDGY</sequence>
<evidence type="ECO:0000256" key="1">
    <source>
        <dbReference type="SAM" id="MobiDB-lite"/>
    </source>
</evidence>
<dbReference type="EMBL" id="CM029038">
    <property type="protein sequence ID" value="KAG2650090.1"/>
    <property type="molecule type" value="Genomic_DNA"/>
</dbReference>
<evidence type="ECO:0000313" key="5">
    <source>
        <dbReference type="Proteomes" id="UP000823388"/>
    </source>
</evidence>
<proteinExistence type="predicted"/>
<dbReference type="InterPro" id="IPR007021">
    <property type="entry name" value="DUF659"/>
</dbReference>
<evidence type="ECO:0008006" key="6">
    <source>
        <dbReference type="Google" id="ProtNLM"/>
    </source>
</evidence>
<dbReference type="SUPFAM" id="SSF53098">
    <property type="entry name" value="Ribonuclease H-like"/>
    <property type="match status" value="1"/>
</dbReference>
<evidence type="ECO:0000313" key="4">
    <source>
        <dbReference type="EMBL" id="KAG2650090.1"/>
    </source>
</evidence>
<dbReference type="Pfam" id="PF05699">
    <property type="entry name" value="Dimer_Tnp_hAT"/>
    <property type="match status" value="1"/>
</dbReference>
<dbReference type="GO" id="GO:0046983">
    <property type="term" value="F:protein dimerization activity"/>
    <property type="evidence" value="ECO:0007669"/>
    <property type="project" value="InterPro"/>
</dbReference>
<gene>
    <name evidence="4" type="ORF">PVAP13_1NG266138</name>
</gene>
<dbReference type="PANTHER" id="PTHR32166:SF74">
    <property type="entry name" value="OS05G0256350 PROTEIN"/>
    <property type="match status" value="1"/>
</dbReference>
<feature type="compositionally biased region" description="Acidic residues" evidence="1">
    <location>
        <begin position="741"/>
        <end position="781"/>
    </location>
</feature>
<name>A0A8T0WQ64_PANVG</name>
<reference evidence="4" key="1">
    <citation type="submission" date="2020-05" db="EMBL/GenBank/DDBJ databases">
        <title>WGS assembly of Panicum virgatum.</title>
        <authorList>
            <person name="Lovell J.T."/>
            <person name="Jenkins J."/>
            <person name="Shu S."/>
            <person name="Juenger T.E."/>
            <person name="Schmutz J."/>
        </authorList>
    </citation>
    <scope>NUCLEOTIDE SEQUENCE</scope>
    <source>
        <strain evidence="4">AP13</strain>
    </source>
</reference>
<feature type="compositionally biased region" description="Polar residues" evidence="1">
    <location>
        <begin position="76"/>
        <end position="92"/>
    </location>
</feature>
<dbReference type="InterPro" id="IPR012337">
    <property type="entry name" value="RNaseH-like_sf"/>
</dbReference>
<accession>A0A8T0WQ64</accession>
<comment type="caution">
    <text evidence="4">The sequence shown here is derived from an EMBL/GenBank/DDBJ whole genome shotgun (WGS) entry which is preliminary data.</text>
</comment>
<evidence type="ECO:0000259" key="2">
    <source>
        <dbReference type="Pfam" id="PF04937"/>
    </source>
</evidence>
<feature type="domain" description="DUF659" evidence="2">
    <location>
        <begin position="198"/>
        <end position="349"/>
    </location>
</feature>
<organism evidence="4 5">
    <name type="scientific">Panicum virgatum</name>
    <name type="common">Blackwell switchgrass</name>
    <dbReference type="NCBI Taxonomy" id="38727"/>
    <lineage>
        <taxon>Eukaryota</taxon>
        <taxon>Viridiplantae</taxon>
        <taxon>Streptophyta</taxon>
        <taxon>Embryophyta</taxon>
        <taxon>Tracheophyta</taxon>
        <taxon>Spermatophyta</taxon>
        <taxon>Magnoliopsida</taxon>
        <taxon>Liliopsida</taxon>
        <taxon>Poales</taxon>
        <taxon>Poaceae</taxon>
        <taxon>PACMAD clade</taxon>
        <taxon>Panicoideae</taxon>
        <taxon>Panicodae</taxon>
        <taxon>Paniceae</taxon>
        <taxon>Panicinae</taxon>
        <taxon>Panicum</taxon>
        <taxon>Panicum sect. Hiantes</taxon>
    </lineage>
</organism>